<dbReference type="InterPro" id="IPR012677">
    <property type="entry name" value="Nucleotide-bd_a/b_plait_sf"/>
</dbReference>
<evidence type="ECO:0000256" key="1">
    <source>
        <dbReference type="ARBA" id="ARBA00022737"/>
    </source>
</evidence>
<keyword evidence="2 3" id="KW-0694">RNA-binding</keyword>
<dbReference type="PROSITE" id="PS50102">
    <property type="entry name" value="RRM"/>
    <property type="match status" value="4"/>
</dbReference>
<proteinExistence type="predicted"/>
<organism evidence="5 6">
    <name type="scientific">Handroanthus impetiginosus</name>
    <dbReference type="NCBI Taxonomy" id="429701"/>
    <lineage>
        <taxon>Eukaryota</taxon>
        <taxon>Viridiplantae</taxon>
        <taxon>Streptophyta</taxon>
        <taxon>Embryophyta</taxon>
        <taxon>Tracheophyta</taxon>
        <taxon>Spermatophyta</taxon>
        <taxon>Magnoliopsida</taxon>
        <taxon>eudicotyledons</taxon>
        <taxon>Gunneridae</taxon>
        <taxon>Pentapetalae</taxon>
        <taxon>asterids</taxon>
        <taxon>lamiids</taxon>
        <taxon>Lamiales</taxon>
        <taxon>Bignoniaceae</taxon>
        <taxon>Crescentiina</taxon>
        <taxon>Tabebuia alliance</taxon>
        <taxon>Handroanthus</taxon>
    </lineage>
</organism>
<dbReference type="Pfam" id="PF00076">
    <property type="entry name" value="RRM_1"/>
    <property type="match status" value="4"/>
</dbReference>
<dbReference type="InterPro" id="IPR000504">
    <property type="entry name" value="RRM_dom"/>
</dbReference>
<dbReference type="GO" id="GO:0003723">
    <property type="term" value="F:RNA binding"/>
    <property type="evidence" value="ECO:0007669"/>
    <property type="project" value="UniProtKB-UniRule"/>
</dbReference>
<dbReference type="InterPro" id="IPR003954">
    <property type="entry name" value="RRM_euk-type"/>
</dbReference>
<name>A0A2G9IAZ8_9LAMI</name>
<dbReference type="SUPFAM" id="SSF54928">
    <property type="entry name" value="RNA-binding domain, RBD"/>
    <property type="match status" value="2"/>
</dbReference>
<protein>
    <submittedName>
        <fullName evidence="5">Polyadenylate-binding protein (RRM superfamily)</fullName>
    </submittedName>
</protein>
<feature type="domain" description="RRM" evidence="4">
    <location>
        <begin position="186"/>
        <end position="263"/>
    </location>
</feature>
<feature type="domain" description="RRM" evidence="4">
    <location>
        <begin position="98"/>
        <end position="174"/>
    </location>
</feature>
<accession>A0A2G9IAZ8</accession>
<keyword evidence="1" id="KW-0677">Repeat</keyword>
<dbReference type="EMBL" id="NKXS01000028">
    <property type="protein sequence ID" value="PIN26933.1"/>
    <property type="molecule type" value="Genomic_DNA"/>
</dbReference>
<dbReference type="PANTHER" id="PTHR24012">
    <property type="entry name" value="RNA BINDING PROTEIN"/>
    <property type="match status" value="1"/>
</dbReference>
<feature type="domain" description="RRM" evidence="4">
    <location>
        <begin position="10"/>
        <end position="88"/>
    </location>
</feature>
<evidence type="ECO:0000256" key="2">
    <source>
        <dbReference type="ARBA" id="ARBA00022884"/>
    </source>
</evidence>
<reference evidence="6" key="1">
    <citation type="journal article" date="2018" name="Gigascience">
        <title>Genome assembly of the Pink Ipe (Handroanthus impetiginosus, Bignoniaceae), a highly valued, ecologically keystone Neotropical timber forest tree.</title>
        <authorList>
            <person name="Silva-Junior O.B."/>
            <person name="Grattapaglia D."/>
            <person name="Novaes E."/>
            <person name="Collevatti R.G."/>
        </authorList>
    </citation>
    <scope>NUCLEOTIDE SEQUENCE [LARGE SCALE GENOMIC DNA]</scope>
    <source>
        <strain evidence="6">cv. UFG-1</strain>
    </source>
</reference>
<dbReference type="Gene3D" id="3.30.70.330">
    <property type="match status" value="4"/>
</dbReference>
<evidence type="ECO:0000313" key="5">
    <source>
        <dbReference type="EMBL" id="PIN26933.1"/>
    </source>
</evidence>
<dbReference type="AlphaFoldDB" id="A0A2G9IAZ8"/>
<dbReference type="InterPro" id="IPR035979">
    <property type="entry name" value="RBD_domain_sf"/>
</dbReference>
<dbReference type="STRING" id="429701.A0A2G9IAZ8"/>
<dbReference type="Proteomes" id="UP000231279">
    <property type="component" value="Unassembled WGS sequence"/>
</dbReference>
<comment type="caution">
    <text evidence="5">The sequence shown here is derived from an EMBL/GenBank/DDBJ whole genome shotgun (WGS) entry which is preliminary data.</text>
</comment>
<gene>
    <name evidence="5" type="ORF">CDL12_00290</name>
</gene>
<evidence type="ECO:0000259" key="4">
    <source>
        <dbReference type="PROSITE" id="PS50102"/>
    </source>
</evidence>
<dbReference type="OrthoDB" id="19742at2759"/>
<evidence type="ECO:0000313" key="6">
    <source>
        <dbReference type="Proteomes" id="UP000231279"/>
    </source>
</evidence>
<evidence type="ECO:0000256" key="3">
    <source>
        <dbReference type="PROSITE-ProRule" id="PRU00176"/>
    </source>
</evidence>
<dbReference type="SMART" id="SM00361">
    <property type="entry name" value="RRM_1"/>
    <property type="match status" value="3"/>
</dbReference>
<dbReference type="SMART" id="SM00360">
    <property type="entry name" value="RRM"/>
    <property type="match status" value="4"/>
</dbReference>
<sequence>MASDDPLRRTSLYVGDLHPEITEKDLAETFGQVGPLVSVHVCRDKFSRRSLCYAYVNFWFSFHASTARTRLNHAKLRGKSMRIMWCQKHPLARQNSNANLFVKNLDRSISGARLEEIFSKYGTILSCKVAEENGISKGFAFVQFNSEVSAMAALSALHNTLLEGKTLYVAKFLKKSDREKAEPNFRSLYVNNLDEGITEDFLKDKFSEHGKVSSAFVMKHKNGKSKGFGFVNFDSHEAAKKAMEALNGKLIGTKNLYVSGWRKKAERTKHFRHKCSDQCKESKTSNLYVKNLDACVDDRTLQELFNGYGNVISAKVVRNGDGVSKGFGFVRFSCPYEAQKALNSLNGAEVAGRTLHVTLDRHRERRTNALQKPYTMLPELLSPYLAQHSCFFPNLNTTIPIEEPIPWHPTLDESSFTPFVSYNPYQAQNFGELQTVFCLLISYIFFAHLPFFLS</sequence>
<feature type="domain" description="RRM" evidence="4">
    <location>
        <begin position="285"/>
        <end position="362"/>
    </location>
</feature>
<keyword evidence="6" id="KW-1185">Reference proteome</keyword>